<reference evidence="2 3" key="1">
    <citation type="submission" date="2022-12" db="EMBL/GenBank/DDBJ databases">
        <title>Chromosome-scale assembly of the Ensete ventricosum genome.</title>
        <authorList>
            <person name="Dussert Y."/>
            <person name="Stocks J."/>
            <person name="Wendawek A."/>
            <person name="Woldeyes F."/>
            <person name="Nichols R.A."/>
            <person name="Borrell J.S."/>
        </authorList>
    </citation>
    <scope>NUCLEOTIDE SEQUENCE [LARGE SCALE GENOMIC DNA]</scope>
    <source>
        <strain evidence="3">cv. Maze</strain>
        <tissue evidence="2">Seeds</tissue>
    </source>
</reference>
<evidence type="ECO:0000313" key="3">
    <source>
        <dbReference type="Proteomes" id="UP001222027"/>
    </source>
</evidence>
<feature type="region of interest" description="Disordered" evidence="1">
    <location>
        <begin position="1"/>
        <end position="25"/>
    </location>
</feature>
<comment type="caution">
    <text evidence="2">The sequence shown here is derived from an EMBL/GenBank/DDBJ whole genome shotgun (WGS) entry which is preliminary data.</text>
</comment>
<dbReference type="AlphaFoldDB" id="A0AAV8S0I5"/>
<gene>
    <name evidence="2" type="ORF">OPV22_003279</name>
</gene>
<feature type="region of interest" description="Disordered" evidence="1">
    <location>
        <begin position="49"/>
        <end position="84"/>
    </location>
</feature>
<evidence type="ECO:0000313" key="2">
    <source>
        <dbReference type="EMBL" id="KAJ8512845.1"/>
    </source>
</evidence>
<name>A0AAV8S0I5_ENSVE</name>
<organism evidence="2 3">
    <name type="scientific">Ensete ventricosum</name>
    <name type="common">Abyssinian banana</name>
    <name type="synonym">Musa ensete</name>
    <dbReference type="NCBI Taxonomy" id="4639"/>
    <lineage>
        <taxon>Eukaryota</taxon>
        <taxon>Viridiplantae</taxon>
        <taxon>Streptophyta</taxon>
        <taxon>Embryophyta</taxon>
        <taxon>Tracheophyta</taxon>
        <taxon>Spermatophyta</taxon>
        <taxon>Magnoliopsida</taxon>
        <taxon>Liliopsida</taxon>
        <taxon>Zingiberales</taxon>
        <taxon>Musaceae</taxon>
        <taxon>Ensete</taxon>
    </lineage>
</organism>
<protein>
    <submittedName>
        <fullName evidence="2">Uncharacterized protein</fullName>
    </submittedName>
</protein>
<feature type="compositionally biased region" description="Basic and acidic residues" evidence="1">
    <location>
        <begin position="55"/>
        <end position="84"/>
    </location>
</feature>
<evidence type="ECO:0000256" key="1">
    <source>
        <dbReference type="SAM" id="MobiDB-lite"/>
    </source>
</evidence>
<accession>A0AAV8S0I5</accession>
<dbReference type="EMBL" id="JAQQAF010000001">
    <property type="protein sequence ID" value="KAJ8512845.1"/>
    <property type="molecule type" value="Genomic_DNA"/>
</dbReference>
<keyword evidence="3" id="KW-1185">Reference proteome</keyword>
<proteinExistence type="predicted"/>
<sequence length="145" mass="16209">MLSSLPRLYAHRDKDDGDPVNGSNQLLVLDPHRGLSCFTLSGFPEVVKGGLDSSHPNDKLGKMTRDKRELGSDTSKKDDLHPENKRLKVPALARVIIEALQMDGLQRICSTLEPIIRRLVSEEVERALTKLGAVRNGERNRLIVY</sequence>
<dbReference type="Proteomes" id="UP001222027">
    <property type="component" value="Unassembled WGS sequence"/>
</dbReference>